<dbReference type="RefSeq" id="WP_226747506.1">
    <property type="nucleotide sequence ID" value="NZ_JAJATZ010000002.1"/>
</dbReference>
<name>A0ABS8BSJ9_9RHOB</name>
<sequence>MVGVVAQFELDTAMAEAGLRDLAAWQIDALAFNIGALLESSTRERIADDKAGPDGEPWAAWSEGYAATRSARHSLLVADGLPGLLDSIQNYSDGPEARVGTNLVYGAIQQFGGEEVGSPGLPARPYLGLSDQDRRDIADLVTGDLSEVLQ</sequence>
<dbReference type="Proteomes" id="UP001138961">
    <property type="component" value="Unassembled WGS sequence"/>
</dbReference>
<dbReference type="Pfam" id="PF05069">
    <property type="entry name" value="Phage_tail_S"/>
    <property type="match status" value="1"/>
</dbReference>
<dbReference type="InterPro" id="IPR006522">
    <property type="entry name" value="Phage_virion_morphogenesis"/>
</dbReference>
<proteinExistence type="predicted"/>
<gene>
    <name evidence="1" type="ORF">LGQ03_05015</name>
</gene>
<comment type="caution">
    <text evidence="1">The sequence shown here is derived from an EMBL/GenBank/DDBJ whole genome shotgun (WGS) entry which is preliminary data.</text>
</comment>
<dbReference type="EMBL" id="JAJATZ010000002">
    <property type="protein sequence ID" value="MCB5198592.1"/>
    <property type="molecule type" value="Genomic_DNA"/>
</dbReference>
<dbReference type="NCBIfam" id="TIGR01635">
    <property type="entry name" value="tail_comp_S"/>
    <property type="match status" value="1"/>
</dbReference>
<reference evidence="1" key="1">
    <citation type="submission" date="2021-10" db="EMBL/GenBank/DDBJ databases">
        <title>Loktanella gaetbuli sp. nov., isolated from a tidal flat.</title>
        <authorList>
            <person name="Park S."/>
            <person name="Yoon J.-H."/>
        </authorList>
    </citation>
    <scope>NUCLEOTIDE SEQUENCE</scope>
    <source>
        <strain evidence="1">TSTF-M6</strain>
    </source>
</reference>
<evidence type="ECO:0000313" key="2">
    <source>
        <dbReference type="Proteomes" id="UP001138961"/>
    </source>
</evidence>
<keyword evidence="2" id="KW-1185">Reference proteome</keyword>
<organism evidence="1 2">
    <name type="scientific">Loktanella gaetbuli</name>
    <dbReference type="NCBI Taxonomy" id="2881335"/>
    <lineage>
        <taxon>Bacteria</taxon>
        <taxon>Pseudomonadati</taxon>
        <taxon>Pseudomonadota</taxon>
        <taxon>Alphaproteobacteria</taxon>
        <taxon>Rhodobacterales</taxon>
        <taxon>Roseobacteraceae</taxon>
        <taxon>Loktanella</taxon>
    </lineage>
</organism>
<protein>
    <submittedName>
        <fullName evidence="1">Phage virion morphogenesis protein</fullName>
    </submittedName>
</protein>
<evidence type="ECO:0000313" key="1">
    <source>
        <dbReference type="EMBL" id="MCB5198592.1"/>
    </source>
</evidence>
<accession>A0ABS8BSJ9</accession>